<protein>
    <submittedName>
        <fullName evidence="2">Uncharacterized protein</fullName>
    </submittedName>
</protein>
<name>A0A8S0UL95_OLEEU</name>
<gene>
    <name evidence="2" type="ORF">OLEA9_A082256</name>
</gene>
<dbReference type="Proteomes" id="UP000594638">
    <property type="component" value="Unassembled WGS sequence"/>
</dbReference>
<dbReference type="OrthoDB" id="7549637at2759"/>
<keyword evidence="3" id="KW-1185">Reference proteome</keyword>
<dbReference type="EMBL" id="CACTIH010008110">
    <property type="protein sequence ID" value="CAA3019235.1"/>
    <property type="molecule type" value="Genomic_DNA"/>
</dbReference>
<reference evidence="2 3" key="1">
    <citation type="submission" date="2019-12" db="EMBL/GenBank/DDBJ databases">
        <authorList>
            <person name="Alioto T."/>
            <person name="Alioto T."/>
            <person name="Gomez Garrido J."/>
        </authorList>
    </citation>
    <scope>NUCLEOTIDE SEQUENCE [LARGE SCALE GENOMIC DNA]</scope>
</reference>
<accession>A0A8S0UL95</accession>
<feature type="compositionally biased region" description="Basic and acidic residues" evidence="1">
    <location>
        <begin position="445"/>
        <end position="457"/>
    </location>
</feature>
<feature type="compositionally biased region" description="Basic residues" evidence="1">
    <location>
        <begin position="424"/>
        <end position="433"/>
    </location>
</feature>
<organism evidence="2 3">
    <name type="scientific">Olea europaea subsp. europaea</name>
    <dbReference type="NCBI Taxonomy" id="158383"/>
    <lineage>
        <taxon>Eukaryota</taxon>
        <taxon>Viridiplantae</taxon>
        <taxon>Streptophyta</taxon>
        <taxon>Embryophyta</taxon>
        <taxon>Tracheophyta</taxon>
        <taxon>Spermatophyta</taxon>
        <taxon>Magnoliopsida</taxon>
        <taxon>eudicotyledons</taxon>
        <taxon>Gunneridae</taxon>
        <taxon>Pentapetalae</taxon>
        <taxon>asterids</taxon>
        <taxon>lamiids</taxon>
        <taxon>Lamiales</taxon>
        <taxon>Oleaceae</taxon>
        <taxon>Oleeae</taxon>
        <taxon>Olea</taxon>
    </lineage>
</organism>
<evidence type="ECO:0000256" key="1">
    <source>
        <dbReference type="SAM" id="MobiDB-lite"/>
    </source>
</evidence>
<proteinExistence type="predicted"/>
<evidence type="ECO:0000313" key="3">
    <source>
        <dbReference type="Proteomes" id="UP000594638"/>
    </source>
</evidence>
<dbReference type="AlphaFoldDB" id="A0A8S0UL95"/>
<feature type="compositionally biased region" description="Polar residues" evidence="1">
    <location>
        <begin position="401"/>
        <end position="420"/>
    </location>
</feature>
<evidence type="ECO:0000313" key="2">
    <source>
        <dbReference type="EMBL" id="CAA3019235.1"/>
    </source>
</evidence>
<feature type="region of interest" description="Disordered" evidence="1">
    <location>
        <begin position="131"/>
        <end position="175"/>
    </location>
</feature>
<comment type="caution">
    <text evidence="2">The sequence shown here is derived from an EMBL/GenBank/DDBJ whole genome shotgun (WGS) entry which is preliminary data.</text>
</comment>
<feature type="region of interest" description="Disordered" evidence="1">
    <location>
        <begin position="378"/>
        <end position="506"/>
    </location>
</feature>
<feature type="non-terminal residue" evidence="2">
    <location>
        <position position="506"/>
    </location>
</feature>
<sequence length="506" mass="55988">MEGSWFARVKFVRDGEEQVLPVSKIKTLQKERFHPQSLNDFQIDRVVKAKTAKYDPGQKEKYFRCYVGQLASKYSITSMLGVLPRGQIPSTVCVDHSATHNTSFSLFPVGTAHELEGLGQKRIRWRTVPLEEINADDPSGTSQDEGAGRSRVTPVTAQREARKQQNSARQQSKDAAYNKFLQRCNSTLMNTVAGDDRVVRSPSPAAVSGTSGRDEEPILINRADLRDLVQNVMREREEVLLATMGRMVATTIREELAKLPAVLKELPAPNLRAAAAHSVEQKIPLGHDVWCTEPEFNSLALSRTDSDWATSLLLGVFGPEKAPLMRVYPRKKDHLEQFPSTFLAVAKDLFRKRLQAGNPDQNVEEEVSALPAFLARRAQDLAGPRNKAARPKKGTSDEAENQTSRPVPQKRGSSSGSITSLLKARSKKLKGKKHDMGEANISTANRDEEPGAGHDLETTDMQMEVPPGPSGLNARRVDDKPSADEEEGEYSDAELHDLQIIPINEA</sequence>